<dbReference type="AlphaFoldDB" id="A0A921N122"/>
<evidence type="ECO:0000313" key="2">
    <source>
        <dbReference type="Proteomes" id="UP000776700"/>
    </source>
</evidence>
<proteinExistence type="predicted"/>
<comment type="caution">
    <text evidence="1">The sequence shown here is derived from an EMBL/GenBank/DDBJ whole genome shotgun (WGS) entry which is preliminary data.</text>
</comment>
<protein>
    <submittedName>
        <fullName evidence="1">Uncharacterized protein</fullName>
    </submittedName>
</protein>
<dbReference type="EMBL" id="DYUB01000246">
    <property type="protein sequence ID" value="HJG96996.1"/>
    <property type="molecule type" value="Genomic_DNA"/>
</dbReference>
<name>A0A921N122_9FIRM</name>
<reference evidence="1" key="1">
    <citation type="journal article" date="2021" name="PeerJ">
        <title>Extensive microbial diversity within the chicken gut microbiome revealed by metagenomics and culture.</title>
        <authorList>
            <person name="Gilroy R."/>
            <person name="Ravi A."/>
            <person name="Getino M."/>
            <person name="Pursley I."/>
            <person name="Horton D.L."/>
            <person name="Alikhan N.F."/>
            <person name="Baker D."/>
            <person name="Gharbi K."/>
            <person name="Hall N."/>
            <person name="Watson M."/>
            <person name="Adriaenssens E.M."/>
            <person name="Foster-Nyarko E."/>
            <person name="Jarju S."/>
            <person name="Secka A."/>
            <person name="Antonio M."/>
            <person name="Oren A."/>
            <person name="Chaudhuri R.R."/>
            <person name="La Ragione R."/>
            <person name="Hildebrand F."/>
            <person name="Pallen M.J."/>
        </authorList>
    </citation>
    <scope>NUCLEOTIDE SEQUENCE</scope>
    <source>
        <strain evidence="1">1277</strain>
    </source>
</reference>
<organism evidence="1 2">
    <name type="scientific">Romboutsia timonensis</name>
    <dbReference type="NCBI Taxonomy" id="1776391"/>
    <lineage>
        <taxon>Bacteria</taxon>
        <taxon>Bacillati</taxon>
        <taxon>Bacillota</taxon>
        <taxon>Clostridia</taxon>
        <taxon>Peptostreptococcales</taxon>
        <taxon>Peptostreptococcaceae</taxon>
        <taxon>Romboutsia</taxon>
    </lineage>
</organism>
<reference evidence="1" key="2">
    <citation type="submission" date="2021-09" db="EMBL/GenBank/DDBJ databases">
        <authorList>
            <person name="Gilroy R."/>
        </authorList>
    </citation>
    <scope>NUCLEOTIDE SEQUENCE</scope>
    <source>
        <strain evidence="1">1277</strain>
    </source>
</reference>
<gene>
    <name evidence="1" type="ORF">K8V90_07860</name>
</gene>
<sequence length="52" mass="6075">MSIIKGTGGKSKNKKENIFEFMSKSILLSGEVKSYKMPKEELDEYLKKYNRK</sequence>
<accession>A0A921N122</accession>
<evidence type="ECO:0000313" key="1">
    <source>
        <dbReference type="EMBL" id="HJG96996.1"/>
    </source>
</evidence>
<dbReference type="Proteomes" id="UP000776700">
    <property type="component" value="Unassembled WGS sequence"/>
</dbReference>